<dbReference type="Proteomes" id="UP000485058">
    <property type="component" value="Unassembled WGS sequence"/>
</dbReference>
<evidence type="ECO:0000313" key="1">
    <source>
        <dbReference type="EMBL" id="GFH09531.1"/>
    </source>
</evidence>
<dbReference type="AlphaFoldDB" id="A0A699YJ69"/>
<dbReference type="EMBL" id="BLLF01000242">
    <property type="protein sequence ID" value="GFH09531.1"/>
    <property type="molecule type" value="Genomic_DNA"/>
</dbReference>
<dbReference type="SUPFAM" id="SSF52540">
    <property type="entry name" value="P-loop containing nucleoside triphosphate hydrolases"/>
    <property type="match status" value="1"/>
</dbReference>
<comment type="caution">
    <text evidence="1">The sequence shown here is derived from an EMBL/GenBank/DDBJ whole genome shotgun (WGS) entry which is preliminary data.</text>
</comment>
<keyword evidence="2" id="KW-1185">Reference proteome</keyword>
<accession>A0A699YJ69</accession>
<name>A0A699YJ69_HAELA</name>
<evidence type="ECO:0000313" key="2">
    <source>
        <dbReference type="Proteomes" id="UP000485058"/>
    </source>
</evidence>
<organism evidence="1 2">
    <name type="scientific">Haematococcus lacustris</name>
    <name type="common">Green alga</name>
    <name type="synonym">Haematococcus pluvialis</name>
    <dbReference type="NCBI Taxonomy" id="44745"/>
    <lineage>
        <taxon>Eukaryota</taxon>
        <taxon>Viridiplantae</taxon>
        <taxon>Chlorophyta</taxon>
        <taxon>core chlorophytes</taxon>
        <taxon>Chlorophyceae</taxon>
        <taxon>CS clade</taxon>
        <taxon>Chlamydomonadales</taxon>
        <taxon>Haematococcaceae</taxon>
        <taxon>Haematococcus</taxon>
    </lineage>
</organism>
<dbReference type="Gene3D" id="3.40.50.300">
    <property type="entry name" value="P-loop containing nucleotide triphosphate hydrolases"/>
    <property type="match status" value="1"/>
</dbReference>
<protein>
    <submittedName>
        <fullName evidence="1">Uncharacterized protein</fullName>
    </submittedName>
</protein>
<feature type="non-terminal residue" evidence="1">
    <location>
        <position position="239"/>
    </location>
</feature>
<reference evidence="1 2" key="1">
    <citation type="submission" date="2020-02" db="EMBL/GenBank/DDBJ databases">
        <title>Draft genome sequence of Haematococcus lacustris strain NIES-144.</title>
        <authorList>
            <person name="Morimoto D."/>
            <person name="Nakagawa S."/>
            <person name="Yoshida T."/>
            <person name="Sawayama S."/>
        </authorList>
    </citation>
    <scope>NUCLEOTIDE SEQUENCE [LARGE SCALE GENOMIC DNA]</scope>
    <source>
        <strain evidence="1 2">NIES-144</strain>
    </source>
</reference>
<proteinExistence type="predicted"/>
<feature type="non-terminal residue" evidence="1">
    <location>
        <position position="1"/>
    </location>
</feature>
<gene>
    <name evidence="1" type="ORF">HaLaN_04696</name>
</gene>
<dbReference type="InterPro" id="IPR027417">
    <property type="entry name" value="P-loop_NTPase"/>
</dbReference>
<sequence length="239" mass="26600">MVNTQLLHPKLGLRVWLQQYGDAYSRKAERLCELVRSREVTQLMMQFPKGTPAGMVLVDEMQDFNSTRVEIIAHLAATNPQLKVVACGDALQSVFPDVINEEDAHLPGQGSHALSTWDMVPDMQHFSMDVCRRCPDPHVRFVNATMRSMHGGKHCIQPMKSSHPGVPGMSEPFLFVHPDLRLGTNHAASITAEQVCLIISHFRKADPSLAPEDVAIIALSTNKNAVFHHLINKLAHLYA</sequence>